<protein>
    <submittedName>
        <fullName evidence="3">Universal stress protein UspA</fullName>
    </submittedName>
</protein>
<dbReference type="InterPro" id="IPR006016">
    <property type="entry name" value="UspA"/>
</dbReference>
<comment type="similarity">
    <text evidence="1">Belongs to the universal stress protein A family.</text>
</comment>
<evidence type="ECO:0000259" key="2">
    <source>
        <dbReference type="Pfam" id="PF00582"/>
    </source>
</evidence>
<sequence>MGCQGESSQNATFHVGSHIENVVRTLSRPILVTPQQFVNPERFIIAYDGSATSRKCVEMIANSPLLKGLECHLLMVSHKTEEAIAHLGWAEKLLHSAGFQVVSIIAPGDVEDTILDYCSRQNMHLLAMGAYGHSRIRQFLVGSTTTTILARATIPLLLLR</sequence>
<evidence type="ECO:0000256" key="1">
    <source>
        <dbReference type="ARBA" id="ARBA00008791"/>
    </source>
</evidence>
<dbReference type="PRINTS" id="PR01438">
    <property type="entry name" value="UNVRSLSTRESS"/>
</dbReference>
<dbReference type="Pfam" id="PF00582">
    <property type="entry name" value="Usp"/>
    <property type="match status" value="1"/>
</dbReference>
<dbReference type="SUPFAM" id="SSF52402">
    <property type="entry name" value="Adenine nucleotide alpha hydrolases-like"/>
    <property type="match status" value="1"/>
</dbReference>
<reference evidence="3" key="1">
    <citation type="submission" date="2015-08" db="EMBL/GenBank/DDBJ databases">
        <title>Complete DNA Sequence of Pseudomonas syringae pv. actinidiae, the Causal Agent of Kiwifruit Canker Disease.</title>
        <authorList>
            <person name="Rikkerink E.H.A."/>
            <person name="Fineran P.C."/>
        </authorList>
    </citation>
    <scope>NUCLEOTIDE SEQUENCE</scope>
    <source>
        <strain evidence="3">KHM 243</strain>
        <plasmid evidence="3">pKHM-1</plasmid>
    </source>
</reference>
<name>A0A0K2S3V1_CITFR</name>
<dbReference type="PANTHER" id="PTHR46268">
    <property type="entry name" value="STRESS RESPONSE PROTEIN NHAX"/>
    <property type="match status" value="1"/>
</dbReference>
<organism evidence="3">
    <name type="scientific">Citrobacter freundii</name>
    <dbReference type="NCBI Taxonomy" id="546"/>
    <lineage>
        <taxon>Bacteria</taxon>
        <taxon>Pseudomonadati</taxon>
        <taxon>Pseudomonadota</taxon>
        <taxon>Gammaproteobacteria</taxon>
        <taxon>Enterobacterales</taxon>
        <taxon>Enterobacteriaceae</taxon>
        <taxon>Citrobacter</taxon>
        <taxon>Citrobacter freundii complex</taxon>
    </lineage>
</organism>
<dbReference type="InterPro" id="IPR006015">
    <property type="entry name" value="Universal_stress_UspA"/>
</dbReference>
<geneLocation type="plasmid" evidence="3">
    <name>pKHM-1</name>
</geneLocation>
<keyword evidence="3" id="KW-0614">Plasmid</keyword>
<accession>A0A0K2S3V1</accession>
<feature type="domain" description="UspA" evidence="2">
    <location>
        <begin position="81"/>
        <end position="160"/>
    </location>
</feature>
<dbReference type="Gene3D" id="3.40.50.12370">
    <property type="match status" value="1"/>
</dbReference>
<dbReference type="EMBL" id="AP014939">
    <property type="protein sequence ID" value="BAS21708.1"/>
    <property type="molecule type" value="Genomic_DNA"/>
</dbReference>
<proteinExistence type="inferred from homology"/>
<dbReference type="AlphaFoldDB" id="A0A0K2S3V1"/>
<gene>
    <name evidence="3" type="primary">uspA</name>
</gene>
<dbReference type="CDD" id="cd00293">
    <property type="entry name" value="USP-like"/>
    <property type="match status" value="1"/>
</dbReference>
<evidence type="ECO:0000313" key="3">
    <source>
        <dbReference type="EMBL" id="BAS21708.1"/>
    </source>
</evidence>
<dbReference type="PANTHER" id="PTHR46268:SF6">
    <property type="entry name" value="UNIVERSAL STRESS PROTEIN UP12"/>
    <property type="match status" value="1"/>
</dbReference>